<evidence type="ECO:0000313" key="2">
    <source>
        <dbReference type="Proteomes" id="UP000733744"/>
    </source>
</evidence>
<reference evidence="1 2" key="1">
    <citation type="journal article" date="2019" name="Antonie Van Leeuwenhoek">
        <title>Description of 'Ca. Methylobacter oryzae' KRF1, a novel species from the environmentally important Methylobacter clade 2.</title>
        <authorList>
            <person name="Khatri K."/>
            <person name="Mohite J.A."/>
            <person name="Pandit P.S."/>
            <person name="Bahulikar R."/>
            <person name="Rahalkar M.C."/>
        </authorList>
    </citation>
    <scope>NUCLEOTIDE SEQUENCE [LARGE SCALE GENOMIC DNA]</scope>
    <source>
        <strain evidence="1 2">KRF1</strain>
    </source>
</reference>
<protein>
    <recommendedName>
        <fullName evidence="3">Hydrogenase</fullName>
    </recommendedName>
</protein>
<gene>
    <name evidence="1" type="ORF">EKO24_021330</name>
</gene>
<dbReference type="InterPro" id="IPR006975">
    <property type="entry name" value="NifQ"/>
</dbReference>
<dbReference type="Proteomes" id="UP000733744">
    <property type="component" value="Unassembled WGS sequence"/>
</dbReference>
<evidence type="ECO:0008006" key="3">
    <source>
        <dbReference type="Google" id="ProtNLM"/>
    </source>
</evidence>
<accession>A0ABY3C4G8</accession>
<comment type="caution">
    <text evidence="1">The sequence shown here is derived from an EMBL/GenBank/DDBJ whole genome shotgun (WGS) entry which is preliminary data.</text>
</comment>
<keyword evidence="2" id="KW-1185">Reference proteome</keyword>
<name>A0ABY3C4G8_9GAMM</name>
<dbReference type="EMBL" id="RYFG02000121">
    <property type="protein sequence ID" value="TRW89605.1"/>
    <property type="molecule type" value="Genomic_DNA"/>
</dbReference>
<proteinExistence type="predicted"/>
<evidence type="ECO:0000313" key="1">
    <source>
        <dbReference type="EMBL" id="TRW89605.1"/>
    </source>
</evidence>
<dbReference type="Pfam" id="PF04891">
    <property type="entry name" value="NifQ"/>
    <property type="match status" value="1"/>
</dbReference>
<sequence>MPLCAKGNACPQAIVESGRFEHDNSANVIGAYVRYSTEHKKNPTLNEEDKAMPPVVAPDNQSDTLLSAVTDTCRSDPAIACDESDTAVLAIIKVIRAANKGELPLFAATLGMASQDFAALLDELSRRAVHFSPCHAGLLAGLPDLFPPLVEMLWESRSCDERLSWWTAHAIASACFGRGHLWQDLGLRGRDDVSRLFSQRFSELFALNIENLKWKRFLFQELGRRLGYPDLKPPACDACDETNLCFPSQRGDVIALY</sequence>
<organism evidence="1 2">
    <name type="scientific">Candidatus Methylobacter oryzae</name>
    <dbReference type="NCBI Taxonomy" id="2497749"/>
    <lineage>
        <taxon>Bacteria</taxon>
        <taxon>Pseudomonadati</taxon>
        <taxon>Pseudomonadota</taxon>
        <taxon>Gammaproteobacteria</taxon>
        <taxon>Methylococcales</taxon>
        <taxon>Methylococcaceae</taxon>
        <taxon>Methylobacter</taxon>
    </lineage>
</organism>